<dbReference type="Pfam" id="PF07690">
    <property type="entry name" value="MFS_1"/>
    <property type="match status" value="1"/>
</dbReference>
<evidence type="ECO:0000256" key="3">
    <source>
        <dbReference type="ARBA" id="ARBA00022448"/>
    </source>
</evidence>
<evidence type="ECO:0000259" key="8">
    <source>
        <dbReference type="PROSITE" id="PS50850"/>
    </source>
</evidence>
<keyword evidence="6 7" id="KW-0472">Membrane</keyword>
<evidence type="ECO:0000313" key="10">
    <source>
        <dbReference type="Proteomes" id="UP001595901"/>
    </source>
</evidence>
<feature type="transmembrane region" description="Helical" evidence="7">
    <location>
        <begin position="333"/>
        <end position="358"/>
    </location>
</feature>
<feature type="transmembrane region" description="Helical" evidence="7">
    <location>
        <begin position="157"/>
        <end position="179"/>
    </location>
</feature>
<evidence type="ECO:0000256" key="1">
    <source>
        <dbReference type="ARBA" id="ARBA00004651"/>
    </source>
</evidence>
<dbReference type="InterPro" id="IPR051788">
    <property type="entry name" value="MFS_Transporter"/>
</dbReference>
<feature type="domain" description="Major facilitator superfamily (MFS) profile" evidence="8">
    <location>
        <begin position="5"/>
        <end position="387"/>
    </location>
</feature>
<reference evidence="10" key="1">
    <citation type="journal article" date="2019" name="Int. J. Syst. Evol. Microbiol.">
        <title>The Global Catalogue of Microorganisms (GCM) 10K type strain sequencing project: providing services to taxonomists for standard genome sequencing and annotation.</title>
        <authorList>
            <consortium name="The Broad Institute Genomics Platform"/>
            <consortium name="The Broad Institute Genome Sequencing Center for Infectious Disease"/>
            <person name="Wu L."/>
            <person name="Ma J."/>
        </authorList>
    </citation>
    <scope>NUCLEOTIDE SEQUENCE [LARGE SCALE GENOMIC DNA]</scope>
    <source>
        <strain evidence="10">CCUG 58728</strain>
    </source>
</reference>
<dbReference type="InterPro" id="IPR011701">
    <property type="entry name" value="MFS"/>
</dbReference>
<gene>
    <name evidence="9" type="ORF">ACFOSE_06220</name>
</gene>
<name>A0ABV8D2S3_9STRE</name>
<feature type="transmembrane region" description="Helical" evidence="7">
    <location>
        <begin position="46"/>
        <end position="66"/>
    </location>
</feature>
<dbReference type="EMBL" id="JBHSAC010000052">
    <property type="protein sequence ID" value="MFC3932364.1"/>
    <property type="molecule type" value="Genomic_DNA"/>
</dbReference>
<feature type="transmembrane region" description="Helical" evidence="7">
    <location>
        <begin position="132"/>
        <end position="151"/>
    </location>
</feature>
<dbReference type="InterPro" id="IPR005829">
    <property type="entry name" value="Sugar_transporter_CS"/>
</dbReference>
<evidence type="ECO:0000256" key="7">
    <source>
        <dbReference type="SAM" id="Phobius"/>
    </source>
</evidence>
<feature type="transmembrane region" description="Helical" evidence="7">
    <location>
        <begin position="299"/>
        <end position="321"/>
    </location>
</feature>
<proteinExistence type="inferred from homology"/>
<feature type="transmembrane region" description="Helical" evidence="7">
    <location>
        <begin position="73"/>
        <end position="92"/>
    </location>
</feature>
<organism evidence="9 10">
    <name type="scientific">Streptococcus dentapri</name>
    <dbReference type="NCBI Taxonomy" id="573564"/>
    <lineage>
        <taxon>Bacteria</taxon>
        <taxon>Bacillati</taxon>
        <taxon>Bacillota</taxon>
        <taxon>Bacilli</taxon>
        <taxon>Lactobacillales</taxon>
        <taxon>Streptococcaceae</taxon>
        <taxon>Streptococcus</taxon>
    </lineage>
</organism>
<dbReference type="PROSITE" id="PS00217">
    <property type="entry name" value="SUGAR_TRANSPORT_2"/>
    <property type="match status" value="1"/>
</dbReference>
<dbReference type="RefSeq" id="WP_380431724.1">
    <property type="nucleotide sequence ID" value="NZ_JBHSAC010000052.1"/>
</dbReference>
<keyword evidence="3" id="KW-0813">Transport</keyword>
<evidence type="ECO:0000313" key="9">
    <source>
        <dbReference type="EMBL" id="MFC3932364.1"/>
    </source>
</evidence>
<dbReference type="InterPro" id="IPR020846">
    <property type="entry name" value="MFS_dom"/>
</dbReference>
<dbReference type="PANTHER" id="PTHR23514">
    <property type="entry name" value="BYPASS OF STOP CODON PROTEIN 6"/>
    <property type="match status" value="1"/>
</dbReference>
<dbReference type="PROSITE" id="PS50850">
    <property type="entry name" value="MFS"/>
    <property type="match status" value="1"/>
</dbReference>
<feature type="transmembrane region" description="Helical" evidence="7">
    <location>
        <begin position="246"/>
        <end position="267"/>
    </location>
</feature>
<dbReference type="PANTHER" id="PTHR23514:SF3">
    <property type="entry name" value="BYPASS OF STOP CODON PROTEIN 6"/>
    <property type="match status" value="1"/>
</dbReference>
<keyword evidence="5 7" id="KW-1133">Transmembrane helix</keyword>
<comment type="similarity">
    <text evidence="2">Belongs to the major facilitator superfamily.</text>
</comment>
<dbReference type="Gene3D" id="1.20.1250.20">
    <property type="entry name" value="MFS general substrate transporter like domains"/>
    <property type="match status" value="2"/>
</dbReference>
<evidence type="ECO:0000256" key="4">
    <source>
        <dbReference type="ARBA" id="ARBA00022692"/>
    </source>
</evidence>
<dbReference type="InterPro" id="IPR036259">
    <property type="entry name" value="MFS_trans_sf"/>
</dbReference>
<feature type="transmembrane region" description="Helical" evidence="7">
    <location>
        <begin position="98"/>
        <end position="120"/>
    </location>
</feature>
<feature type="transmembrane region" description="Helical" evidence="7">
    <location>
        <begin position="364"/>
        <end position="383"/>
    </location>
</feature>
<evidence type="ECO:0000256" key="5">
    <source>
        <dbReference type="ARBA" id="ARBA00022989"/>
    </source>
</evidence>
<evidence type="ECO:0000256" key="6">
    <source>
        <dbReference type="ARBA" id="ARBA00023136"/>
    </source>
</evidence>
<comment type="subcellular location">
    <subcellularLocation>
        <location evidence="1">Cell membrane</location>
        <topology evidence="1">Multi-pass membrane protein</topology>
    </subcellularLocation>
</comment>
<dbReference type="Proteomes" id="UP001595901">
    <property type="component" value="Unassembled WGS sequence"/>
</dbReference>
<accession>A0ABV8D2S3</accession>
<comment type="caution">
    <text evidence="9">The sequence shown here is derived from an EMBL/GenBank/DDBJ whole genome shotgun (WGS) entry which is preliminary data.</text>
</comment>
<protein>
    <submittedName>
        <fullName evidence="9">MFS transporter</fullName>
    </submittedName>
</protein>
<feature type="transmembrane region" description="Helical" evidence="7">
    <location>
        <begin position="274"/>
        <end position="293"/>
    </location>
</feature>
<feature type="transmembrane region" description="Helical" evidence="7">
    <location>
        <begin position="207"/>
        <end position="226"/>
    </location>
</feature>
<dbReference type="SUPFAM" id="SSF103473">
    <property type="entry name" value="MFS general substrate transporter"/>
    <property type="match status" value="1"/>
</dbReference>
<sequence length="389" mass="42040">MKYTMEKISLLALSLMLVSTYAISPALPQMISYYSAKGYSSDKVELLVSLPSFAIIGVLLVTPMLSKLLSQRFIIVSGLLLLSLGGLFPLVYQSYSLVFLSRLVLGIGIGLMNARAISIISQRFTGRERTRLLGLRGSAEVLGSALLTLLAGQLLNFSWSVSFAIYAAGFLILGLYLLFVPQIPEHADGAGISDEDRGNERLSWKQISYILALALYAGFVILINSANTLRIPLLIDKLGLGTAQQSSFILSLMMLMGILAGSLFQSLLDYFKDYLMAVVVLLLGLGLLLFWLANSLWLIGLGALLTGFVYSLGVTCVFNLISETIPKQQVHTATTLILLGCNLGGACASLVLSFLGYFTNSLSFAFAILGFLSLGLGFALLLASRLRKK</sequence>
<keyword evidence="10" id="KW-1185">Reference proteome</keyword>
<keyword evidence="4 7" id="KW-0812">Transmembrane</keyword>
<evidence type="ECO:0000256" key="2">
    <source>
        <dbReference type="ARBA" id="ARBA00008335"/>
    </source>
</evidence>